<feature type="region of interest" description="Disordered" evidence="7">
    <location>
        <begin position="1143"/>
        <end position="1166"/>
    </location>
</feature>
<dbReference type="PANTHER" id="PTHR47117:SF1">
    <property type="entry name" value="STAR-RELATED LIPID TRANSFER PROTEIN 9"/>
    <property type="match status" value="1"/>
</dbReference>
<feature type="compositionally biased region" description="Basic and acidic residues" evidence="7">
    <location>
        <begin position="1269"/>
        <end position="1280"/>
    </location>
</feature>
<dbReference type="SMART" id="SM00129">
    <property type="entry name" value="KISc"/>
    <property type="match status" value="1"/>
</dbReference>
<dbReference type="InterPro" id="IPR002913">
    <property type="entry name" value="START_lipid-bd_dom"/>
</dbReference>
<dbReference type="InterPro" id="IPR008984">
    <property type="entry name" value="SMAD_FHA_dom_sf"/>
</dbReference>
<reference evidence="11" key="1">
    <citation type="submission" date="2023-03" db="EMBL/GenBank/DDBJ databases">
        <title>Electrophorus voltai genome.</title>
        <authorList>
            <person name="Bian C."/>
        </authorList>
    </citation>
    <scope>NUCLEOTIDE SEQUENCE</scope>
    <source>
        <strain evidence="11">CB-2022</strain>
        <tissue evidence="11">Muscle</tissue>
    </source>
</reference>
<dbReference type="Gene3D" id="3.40.850.10">
    <property type="entry name" value="Kinesin motor domain"/>
    <property type="match status" value="1"/>
</dbReference>
<comment type="caution">
    <text evidence="11">The sequence shown here is derived from an EMBL/GenBank/DDBJ whole genome shotgun (WGS) entry which is preliminary data.</text>
</comment>
<dbReference type="EMBL" id="JAROKS010000018">
    <property type="protein sequence ID" value="KAK1793551.1"/>
    <property type="molecule type" value="Genomic_DNA"/>
</dbReference>
<evidence type="ECO:0000256" key="1">
    <source>
        <dbReference type="ARBA" id="ARBA00022741"/>
    </source>
</evidence>
<dbReference type="FunFam" id="3.40.850.10:FF:000021">
    <property type="entry name" value="kinesin-like protein KIF16B isoform X1"/>
    <property type="match status" value="1"/>
</dbReference>
<dbReference type="InterPro" id="IPR023393">
    <property type="entry name" value="START-like_dom_sf"/>
</dbReference>
<dbReference type="InterPro" id="IPR019821">
    <property type="entry name" value="Kinesin_motor_CS"/>
</dbReference>
<dbReference type="InterPro" id="IPR001752">
    <property type="entry name" value="Kinesin_motor_dom"/>
</dbReference>
<dbReference type="PROSITE" id="PS50067">
    <property type="entry name" value="KINESIN_MOTOR_2"/>
    <property type="match status" value="1"/>
</dbReference>
<dbReference type="SUPFAM" id="SSF49879">
    <property type="entry name" value="SMAD/FHA domain"/>
    <property type="match status" value="1"/>
</dbReference>
<feature type="coiled-coil region" evidence="6">
    <location>
        <begin position="1345"/>
        <end position="1387"/>
    </location>
</feature>
<dbReference type="PROSITE" id="PS50848">
    <property type="entry name" value="START"/>
    <property type="match status" value="1"/>
</dbReference>
<dbReference type="InterPro" id="IPR027417">
    <property type="entry name" value="P-loop_NTPase"/>
</dbReference>
<evidence type="ECO:0000256" key="8">
    <source>
        <dbReference type="SAM" id="SignalP"/>
    </source>
</evidence>
<accession>A0AAD8Z6X7</accession>
<evidence type="ECO:0000313" key="12">
    <source>
        <dbReference type="Proteomes" id="UP001239994"/>
    </source>
</evidence>
<keyword evidence="2 5" id="KW-0067">ATP-binding</keyword>
<feature type="domain" description="START" evidence="10">
    <location>
        <begin position="1617"/>
        <end position="1741"/>
    </location>
</feature>
<feature type="region of interest" description="Disordered" evidence="7">
    <location>
        <begin position="920"/>
        <end position="939"/>
    </location>
</feature>
<evidence type="ECO:0000256" key="3">
    <source>
        <dbReference type="ARBA" id="ARBA00023054"/>
    </source>
</evidence>
<evidence type="ECO:0008006" key="13">
    <source>
        <dbReference type="Google" id="ProtNLM"/>
    </source>
</evidence>
<dbReference type="GO" id="GO:0048731">
    <property type="term" value="P:system development"/>
    <property type="evidence" value="ECO:0007669"/>
    <property type="project" value="UniProtKB-ARBA"/>
</dbReference>
<dbReference type="SUPFAM" id="SSF55961">
    <property type="entry name" value="Bet v1-like"/>
    <property type="match status" value="1"/>
</dbReference>
<comment type="similarity">
    <text evidence="5">Belongs to the TRAFAC class myosin-kinesin ATPase superfamily. Kinesin family.</text>
</comment>
<dbReference type="Gene3D" id="2.60.200.20">
    <property type="match status" value="1"/>
</dbReference>
<dbReference type="GO" id="GO:0003777">
    <property type="term" value="F:microtubule motor activity"/>
    <property type="evidence" value="ECO:0007669"/>
    <property type="project" value="InterPro"/>
</dbReference>
<feature type="region of interest" description="Disordered" evidence="7">
    <location>
        <begin position="1248"/>
        <end position="1309"/>
    </location>
</feature>
<evidence type="ECO:0000256" key="2">
    <source>
        <dbReference type="ARBA" id="ARBA00022840"/>
    </source>
</evidence>
<sequence length="1760" mass="197220">CTIALSISGCLFLCVSVHLYRLPKPDGRLDGRAEAAGDCRQRLLEFAFDYCYWSVNPEAPNYASQEEVFQDLGVSVLAGAAEGYNVCLFAYGQTGSGKTYTMMGTPGLFRSHIDSPDGQNCRVEISFSEIYNERVRDLLRGTNQKKPPSLRVREHPEKGPYVQGLSQHVVSDYKQAVDLLEEGIANRITAATHVHDASSRSHAIFSIQYTQAILENNLPSEIVSKINLVDLAGSERADPQYCRDRITEGANINKSLVTLGIVISALAQNSQMCSSSQSINSVLSEGEGSQSSSLSGIGRRLCFIPYRDSVLTWLLKDSLGGNSKTIMIATVSPSCSSYNETLGTLRYAAHARNIVNKPRVNEDANVRLIRDLREEIDRLKSMLLSFSMQRNPSPSLSDERDSSLSDMVLQNELKVRRDPSSSGFDTISRVFLLGSTFTVLWTQWRDLFPPQVEQLTKDWSEGWRDKRALLEHYSVDINKDRAGVQIRSLLPHLIALEPDVLTTGVTIYHLREGVTRIGPEGENEEGPHIVLPEGSACEIENQNGIVTLRPLPHSVCMVNSRDVTEPCRLAQGAVITLGGLRKFRFNHPAEAAVLRERRRTSEGGLLCSSSVQDELTLCLRECLQIRMCSLHVPCVCFFVLRTAAAGSQELGDGPPPRQWLEEQQRYVECLREEIQVEQRRAERDLEREQAHLRQQRAEILQWILEEKQHLSVVRERGTLESGMQTDLIPLPALAGVNKDSLEEGDPEMVNPLMIVVGVRKRVVQEELLKHHALRRAENRIRRKRLQYQLERIARKRHLLEAKRELQRLENAFAVDGLSSPELASPKCRGGLVLRRHSFSADLLSRLYTHQTPIFRSVLDKKHRRWHSAEALTNNTGKWLKKQEELTEWVDNSKDDSSDCDSLFSVDSLSSAYTKALAEQLKQENCEPSEAESEDSQMSKDSLVMDISGKLGTAGPVPKAVQSSCCSFQSSFNLHQGDSSMRESYPLEIDIANPRVGVTIDIGIQTEDTSMLMKQSKVVNQSPAVENAKAHEVNVTVRVIVKHGQPENCSQSQLKSSTPFNQSYKNSMLEYNRRFSDGMGKCWNDMSKRILQHQEEDAVSLSPSECNTDVLVNVDPLTDTSPIKEDQQLPEDLPIHNKFNNWSGINQPPPAGLTNKSNPTVAKNSGVNTQNLHTSLAESERTGSGPKPEFLEVTDKRTREIERLRKDREQVMASVRLDLSSPQLSVELKEAKLHYGLGETDTMLKLLKSSPREEPVISTNQQLYERHRRSIDGLRKEREARLQTCRRARSLSPSKHPNSSAQRPSHLPSRRREYLQQLRQEVVQTSRVPDPQRRGGQYPPDIELLLRDYSRAREEARTEIARARERLRERTEQEKRRLQQQALAQAVKDDIKIRTRVSNSTLCTGSNLSLSSGPTSGYNSSNAALLKDSGSPSLQIPGISDAGFRVKNQPSVIPFQNSKAPRVWLSAQDVRLETPPSGLELQSCSSPSTPPARQRTFSFGWPSSVSTSYQDIADCTLDSALSEVALFFCFIFLNMSNFRNELSDAGGSAQCLILIAVAQVRLASGGDLRNLLEGKATAGWRHQGMERGVQTFHRPSSRPSAHGFLGAMELDRPLASVWNLIRDHSKTHLFHESLRSAWTRSLDDSTQLVYLLTDPANCHLKQPRDFCCLSTESKQNDMWVLAMQSVFEESLPRPSADTIRAEMLPSAWVLQPSQCRDRIVLIVTYLLQVDLGTPSLPKRFLNVVARSQAAVIADLESFLSS</sequence>
<dbReference type="GO" id="GO:0005524">
    <property type="term" value="F:ATP binding"/>
    <property type="evidence" value="ECO:0007669"/>
    <property type="project" value="UniProtKB-UniRule"/>
</dbReference>
<gene>
    <name evidence="11" type="ORF">P4O66_011925</name>
</gene>
<feature type="non-terminal residue" evidence="11">
    <location>
        <position position="1"/>
    </location>
</feature>
<feature type="binding site" evidence="5">
    <location>
        <begin position="92"/>
        <end position="99"/>
    </location>
    <ligand>
        <name>ATP</name>
        <dbReference type="ChEBI" id="CHEBI:30616"/>
    </ligand>
</feature>
<name>A0AAD8Z6X7_9TELE</name>
<evidence type="ECO:0000256" key="5">
    <source>
        <dbReference type="PROSITE-ProRule" id="PRU00283"/>
    </source>
</evidence>
<dbReference type="GO" id="GO:0008017">
    <property type="term" value="F:microtubule binding"/>
    <property type="evidence" value="ECO:0007669"/>
    <property type="project" value="InterPro"/>
</dbReference>
<dbReference type="GO" id="GO:0008289">
    <property type="term" value="F:lipid binding"/>
    <property type="evidence" value="ECO:0007669"/>
    <property type="project" value="InterPro"/>
</dbReference>
<keyword evidence="1 5" id="KW-0547">Nucleotide-binding</keyword>
<dbReference type="SUPFAM" id="SSF52540">
    <property type="entry name" value="P-loop containing nucleoside triphosphate hydrolases"/>
    <property type="match status" value="1"/>
</dbReference>
<keyword evidence="8" id="KW-0732">Signal</keyword>
<feature type="compositionally biased region" description="Polar residues" evidence="7">
    <location>
        <begin position="1153"/>
        <end position="1166"/>
    </location>
</feature>
<evidence type="ECO:0000256" key="4">
    <source>
        <dbReference type="ARBA" id="ARBA00023175"/>
    </source>
</evidence>
<feature type="coiled-coil region" evidence="6">
    <location>
        <begin position="660"/>
        <end position="698"/>
    </location>
</feature>
<dbReference type="Proteomes" id="UP001239994">
    <property type="component" value="Unassembled WGS sequence"/>
</dbReference>
<dbReference type="PANTHER" id="PTHR47117">
    <property type="entry name" value="STAR-RELATED LIPID TRANSFER PROTEIN 9"/>
    <property type="match status" value="1"/>
</dbReference>
<keyword evidence="12" id="KW-1185">Reference proteome</keyword>
<dbReference type="Pfam" id="PF01852">
    <property type="entry name" value="START"/>
    <property type="match status" value="1"/>
</dbReference>
<feature type="compositionally biased region" description="Polar residues" evidence="7">
    <location>
        <begin position="1290"/>
        <end position="1302"/>
    </location>
</feature>
<evidence type="ECO:0000313" key="11">
    <source>
        <dbReference type="EMBL" id="KAK1793551.1"/>
    </source>
</evidence>
<feature type="signal peptide" evidence="8">
    <location>
        <begin position="1"/>
        <end position="19"/>
    </location>
</feature>
<dbReference type="InterPro" id="IPR036961">
    <property type="entry name" value="Kinesin_motor_dom_sf"/>
</dbReference>
<keyword evidence="4 5" id="KW-0505">Motor protein</keyword>
<evidence type="ECO:0000259" key="10">
    <source>
        <dbReference type="PROSITE" id="PS50848"/>
    </source>
</evidence>
<evidence type="ECO:0000256" key="7">
    <source>
        <dbReference type="SAM" id="MobiDB-lite"/>
    </source>
</evidence>
<dbReference type="PRINTS" id="PR00380">
    <property type="entry name" value="KINESINHEAVY"/>
</dbReference>
<protein>
    <recommendedName>
        <fullName evidence="13">Kinesin motor domain-containing protein</fullName>
    </recommendedName>
</protein>
<feature type="chain" id="PRO_5042242582" description="Kinesin motor domain-containing protein" evidence="8">
    <location>
        <begin position="20"/>
        <end position="1760"/>
    </location>
</feature>
<evidence type="ECO:0000256" key="6">
    <source>
        <dbReference type="SAM" id="Coils"/>
    </source>
</evidence>
<keyword evidence="3 6" id="KW-0175">Coiled coil</keyword>
<dbReference type="GO" id="GO:0007018">
    <property type="term" value="P:microtubule-based movement"/>
    <property type="evidence" value="ECO:0007669"/>
    <property type="project" value="InterPro"/>
</dbReference>
<dbReference type="Gene3D" id="3.30.530.20">
    <property type="match status" value="1"/>
</dbReference>
<feature type="domain" description="Kinesin motor" evidence="9">
    <location>
        <begin position="1"/>
        <end position="354"/>
    </location>
</feature>
<evidence type="ECO:0000259" key="9">
    <source>
        <dbReference type="PROSITE" id="PS50067"/>
    </source>
</evidence>
<dbReference type="PROSITE" id="PS00411">
    <property type="entry name" value="KINESIN_MOTOR_1"/>
    <property type="match status" value="1"/>
</dbReference>
<organism evidence="11 12">
    <name type="scientific">Electrophorus voltai</name>
    <dbReference type="NCBI Taxonomy" id="2609070"/>
    <lineage>
        <taxon>Eukaryota</taxon>
        <taxon>Metazoa</taxon>
        <taxon>Chordata</taxon>
        <taxon>Craniata</taxon>
        <taxon>Vertebrata</taxon>
        <taxon>Euteleostomi</taxon>
        <taxon>Actinopterygii</taxon>
        <taxon>Neopterygii</taxon>
        <taxon>Teleostei</taxon>
        <taxon>Ostariophysi</taxon>
        <taxon>Gymnotiformes</taxon>
        <taxon>Gymnotoidei</taxon>
        <taxon>Gymnotidae</taxon>
        <taxon>Electrophorus</taxon>
    </lineage>
</organism>
<dbReference type="Pfam" id="PF00225">
    <property type="entry name" value="Kinesin"/>
    <property type="match status" value="1"/>
</dbReference>
<proteinExistence type="inferred from homology"/>